<evidence type="ECO:0000313" key="2">
    <source>
        <dbReference type="EMBL" id="MFD2839682.1"/>
    </source>
</evidence>
<organism evidence="2 3">
    <name type="scientific">Populibacterium corticicola</name>
    <dbReference type="NCBI Taxonomy" id="1812826"/>
    <lineage>
        <taxon>Bacteria</taxon>
        <taxon>Bacillati</taxon>
        <taxon>Actinomycetota</taxon>
        <taxon>Actinomycetes</taxon>
        <taxon>Micrococcales</taxon>
        <taxon>Jonesiaceae</taxon>
        <taxon>Populibacterium</taxon>
    </lineage>
</organism>
<dbReference type="EMBL" id="JBHUOP010000001">
    <property type="protein sequence ID" value="MFD2839682.1"/>
    <property type="molecule type" value="Genomic_DNA"/>
</dbReference>
<comment type="caution">
    <text evidence="2">The sequence shown here is derived from an EMBL/GenBank/DDBJ whole genome shotgun (WGS) entry which is preliminary data.</text>
</comment>
<accession>A0ABW5XDI2</accession>
<feature type="region of interest" description="Disordered" evidence="1">
    <location>
        <begin position="1"/>
        <end position="39"/>
    </location>
</feature>
<evidence type="ECO:0000256" key="1">
    <source>
        <dbReference type="SAM" id="MobiDB-lite"/>
    </source>
</evidence>
<dbReference type="InterPro" id="IPR036388">
    <property type="entry name" value="WH-like_DNA-bd_sf"/>
</dbReference>
<dbReference type="CDD" id="cd00090">
    <property type="entry name" value="HTH_ARSR"/>
    <property type="match status" value="1"/>
</dbReference>
<dbReference type="InterPro" id="IPR036390">
    <property type="entry name" value="WH_DNA-bd_sf"/>
</dbReference>
<dbReference type="RefSeq" id="WP_377465190.1">
    <property type="nucleotide sequence ID" value="NZ_JBHUOP010000001.1"/>
</dbReference>
<sequence>MATISESSSNTGASAGPTRVAQQPTGAPGAPRNEKPQHHVVAQTTQFDQAGHTPTDEETTRERVLQLIISDGPINAAKLADILKLTPAGIRRHISHLEDSGQIEVYTDRPEKGVRGRPSRQYVATTRAHEELPSAYSGIAAEALAFLVEKIGEGAVEEFAAHRFAHFEEKYAQAITATDPQGRVEQLAQALNAEGFAASVRPVAGVPMLQLCQGHCPVQDVAAQFPQLCEAEAKLFSKILGTHTQRLVTLAGGGHVCTTNVPVNRPQGQQDRP</sequence>
<reference evidence="3" key="1">
    <citation type="journal article" date="2019" name="Int. J. Syst. Evol. Microbiol.">
        <title>The Global Catalogue of Microorganisms (GCM) 10K type strain sequencing project: providing services to taxonomists for standard genome sequencing and annotation.</title>
        <authorList>
            <consortium name="The Broad Institute Genomics Platform"/>
            <consortium name="The Broad Institute Genome Sequencing Center for Infectious Disease"/>
            <person name="Wu L."/>
            <person name="Ma J."/>
        </authorList>
    </citation>
    <scope>NUCLEOTIDE SEQUENCE [LARGE SCALE GENOMIC DNA]</scope>
    <source>
        <strain evidence="3">KCTC 33576</strain>
    </source>
</reference>
<dbReference type="Pfam" id="PF13412">
    <property type="entry name" value="HTH_24"/>
    <property type="match status" value="1"/>
</dbReference>
<dbReference type="Proteomes" id="UP001597391">
    <property type="component" value="Unassembled WGS sequence"/>
</dbReference>
<dbReference type="SUPFAM" id="SSF46785">
    <property type="entry name" value="Winged helix' DNA-binding domain"/>
    <property type="match status" value="1"/>
</dbReference>
<keyword evidence="3" id="KW-1185">Reference proteome</keyword>
<dbReference type="Gene3D" id="1.10.10.10">
    <property type="entry name" value="Winged helix-like DNA-binding domain superfamily/Winged helix DNA-binding domain"/>
    <property type="match status" value="1"/>
</dbReference>
<name>A0ABW5XDI2_9MICO</name>
<dbReference type="InterPro" id="IPR011991">
    <property type="entry name" value="ArsR-like_HTH"/>
</dbReference>
<protein>
    <submittedName>
        <fullName evidence="2">Helix-turn-helix transcriptional regulator</fullName>
    </submittedName>
</protein>
<proteinExistence type="predicted"/>
<evidence type="ECO:0000313" key="3">
    <source>
        <dbReference type="Proteomes" id="UP001597391"/>
    </source>
</evidence>
<feature type="compositionally biased region" description="Polar residues" evidence="1">
    <location>
        <begin position="1"/>
        <end position="13"/>
    </location>
</feature>
<gene>
    <name evidence="2" type="ORF">ACFSYH_03760</name>
</gene>